<keyword evidence="1" id="KW-1133">Transmembrane helix</keyword>
<keyword evidence="1" id="KW-0812">Transmembrane</keyword>
<feature type="transmembrane region" description="Helical" evidence="1">
    <location>
        <begin position="7"/>
        <end position="26"/>
    </location>
</feature>
<keyword evidence="1" id="KW-0472">Membrane</keyword>
<dbReference type="EMBL" id="MU155758">
    <property type="protein sequence ID" value="KAF9471111.1"/>
    <property type="molecule type" value="Genomic_DNA"/>
</dbReference>
<evidence type="ECO:0000313" key="2">
    <source>
        <dbReference type="EMBL" id="KAF9471111.1"/>
    </source>
</evidence>
<keyword evidence="3" id="KW-1185">Reference proteome</keyword>
<evidence type="ECO:0000256" key="1">
    <source>
        <dbReference type="SAM" id="Phobius"/>
    </source>
</evidence>
<dbReference type="AlphaFoldDB" id="A0A9P6CLG6"/>
<proteinExistence type="predicted"/>
<comment type="caution">
    <text evidence="2">The sequence shown here is derived from an EMBL/GenBank/DDBJ whole genome shotgun (WGS) entry which is preliminary data.</text>
</comment>
<name>A0A9P6CLG6_9AGAR</name>
<sequence length="133" mass="15140">MHGHRIYIYNCCILIIIEIFGRGFFGCLETLHVEISSLSIWILASGGRNGFHIVLFLIPNAMHPVHGAFMKPGPAALPLIYLGDGDVMRSCNTPRPKRAIWGYFWWMNILVCSGEQAFFKHTASYFVHPFQLK</sequence>
<evidence type="ECO:0000313" key="3">
    <source>
        <dbReference type="Proteomes" id="UP000807469"/>
    </source>
</evidence>
<accession>A0A9P6CLG6</accession>
<organism evidence="2 3">
    <name type="scientific">Pholiota conissans</name>
    <dbReference type="NCBI Taxonomy" id="109636"/>
    <lineage>
        <taxon>Eukaryota</taxon>
        <taxon>Fungi</taxon>
        <taxon>Dikarya</taxon>
        <taxon>Basidiomycota</taxon>
        <taxon>Agaricomycotina</taxon>
        <taxon>Agaricomycetes</taxon>
        <taxon>Agaricomycetidae</taxon>
        <taxon>Agaricales</taxon>
        <taxon>Agaricineae</taxon>
        <taxon>Strophariaceae</taxon>
        <taxon>Pholiota</taxon>
    </lineage>
</organism>
<dbReference type="Proteomes" id="UP000807469">
    <property type="component" value="Unassembled WGS sequence"/>
</dbReference>
<gene>
    <name evidence="2" type="ORF">BDN70DRAFT_602616</name>
</gene>
<reference evidence="2" key="1">
    <citation type="submission" date="2020-11" db="EMBL/GenBank/DDBJ databases">
        <authorList>
            <consortium name="DOE Joint Genome Institute"/>
            <person name="Ahrendt S."/>
            <person name="Riley R."/>
            <person name="Andreopoulos W."/>
            <person name="Labutti K."/>
            <person name="Pangilinan J."/>
            <person name="Ruiz-Duenas F.J."/>
            <person name="Barrasa J.M."/>
            <person name="Sanchez-Garcia M."/>
            <person name="Camarero S."/>
            <person name="Miyauchi S."/>
            <person name="Serrano A."/>
            <person name="Linde D."/>
            <person name="Babiker R."/>
            <person name="Drula E."/>
            <person name="Ayuso-Fernandez I."/>
            <person name="Pacheco R."/>
            <person name="Padilla G."/>
            <person name="Ferreira P."/>
            <person name="Barriuso J."/>
            <person name="Kellner H."/>
            <person name="Castanera R."/>
            <person name="Alfaro M."/>
            <person name="Ramirez L."/>
            <person name="Pisabarro A.G."/>
            <person name="Kuo A."/>
            <person name="Tritt A."/>
            <person name="Lipzen A."/>
            <person name="He G."/>
            <person name="Yan M."/>
            <person name="Ng V."/>
            <person name="Cullen D."/>
            <person name="Martin F."/>
            <person name="Rosso M.-N."/>
            <person name="Henrissat B."/>
            <person name="Hibbett D."/>
            <person name="Martinez A.T."/>
            <person name="Grigoriev I.V."/>
        </authorList>
    </citation>
    <scope>NUCLEOTIDE SEQUENCE</scope>
    <source>
        <strain evidence="2">CIRM-BRFM 674</strain>
    </source>
</reference>
<protein>
    <submittedName>
        <fullName evidence="2">Uncharacterized protein</fullName>
    </submittedName>
</protein>